<feature type="compositionally biased region" description="Pro residues" evidence="1">
    <location>
        <begin position="47"/>
        <end position="58"/>
    </location>
</feature>
<name>A0A1Y2HXU7_9FUNG</name>
<proteinExistence type="predicted"/>
<gene>
    <name evidence="2" type="ORF">BCR44DRAFT_1426572</name>
</gene>
<sequence>MRIQARSSPNQSHFLPCTTVSLSNLSANLRRPPTIRLRPQTTRPAISPRPPCSIPPWPTWTGGAGDPPSCAILVGALWTTAWIPARHSSSACCSTMETLW</sequence>
<protein>
    <submittedName>
        <fullName evidence="2">Uncharacterized protein</fullName>
    </submittedName>
</protein>
<feature type="region of interest" description="Disordered" evidence="1">
    <location>
        <begin position="38"/>
        <end position="58"/>
    </location>
</feature>
<accession>A0A1Y2HXU7</accession>
<dbReference type="EMBL" id="MCFL01000005">
    <property type="protein sequence ID" value="ORZ39447.1"/>
    <property type="molecule type" value="Genomic_DNA"/>
</dbReference>
<organism evidence="2 3">
    <name type="scientific">Catenaria anguillulae PL171</name>
    <dbReference type="NCBI Taxonomy" id="765915"/>
    <lineage>
        <taxon>Eukaryota</taxon>
        <taxon>Fungi</taxon>
        <taxon>Fungi incertae sedis</taxon>
        <taxon>Blastocladiomycota</taxon>
        <taxon>Blastocladiomycetes</taxon>
        <taxon>Blastocladiales</taxon>
        <taxon>Catenariaceae</taxon>
        <taxon>Catenaria</taxon>
    </lineage>
</organism>
<dbReference type="Proteomes" id="UP000193411">
    <property type="component" value="Unassembled WGS sequence"/>
</dbReference>
<dbReference type="AlphaFoldDB" id="A0A1Y2HXU7"/>
<evidence type="ECO:0000256" key="1">
    <source>
        <dbReference type="SAM" id="MobiDB-lite"/>
    </source>
</evidence>
<comment type="caution">
    <text evidence="2">The sequence shown here is derived from an EMBL/GenBank/DDBJ whole genome shotgun (WGS) entry which is preliminary data.</text>
</comment>
<evidence type="ECO:0000313" key="3">
    <source>
        <dbReference type="Proteomes" id="UP000193411"/>
    </source>
</evidence>
<evidence type="ECO:0000313" key="2">
    <source>
        <dbReference type="EMBL" id="ORZ39447.1"/>
    </source>
</evidence>
<keyword evidence="3" id="KW-1185">Reference proteome</keyword>
<reference evidence="2 3" key="1">
    <citation type="submission" date="2016-07" db="EMBL/GenBank/DDBJ databases">
        <title>Pervasive Adenine N6-methylation of Active Genes in Fungi.</title>
        <authorList>
            <consortium name="DOE Joint Genome Institute"/>
            <person name="Mondo S.J."/>
            <person name="Dannebaum R.O."/>
            <person name="Kuo R.C."/>
            <person name="Labutti K."/>
            <person name="Haridas S."/>
            <person name="Kuo A."/>
            <person name="Salamov A."/>
            <person name="Ahrendt S.R."/>
            <person name="Lipzen A."/>
            <person name="Sullivan W."/>
            <person name="Andreopoulos W.B."/>
            <person name="Clum A."/>
            <person name="Lindquist E."/>
            <person name="Daum C."/>
            <person name="Ramamoorthy G.K."/>
            <person name="Gryganskyi A."/>
            <person name="Culley D."/>
            <person name="Magnuson J.K."/>
            <person name="James T.Y."/>
            <person name="O'Malley M.A."/>
            <person name="Stajich J.E."/>
            <person name="Spatafora J.W."/>
            <person name="Visel A."/>
            <person name="Grigoriev I.V."/>
        </authorList>
    </citation>
    <scope>NUCLEOTIDE SEQUENCE [LARGE SCALE GENOMIC DNA]</scope>
    <source>
        <strain evidence="2 3">PL171</strain>
    </source>
</reference>